<evidence type="ECO:0000256" key="3">
    <source>
        <dbReference type="ARBA" id="ARBA00022801"/>
    </source>
</evidence>
<dbReference type="SUPFAM" id="SSF56281">
    <property type="entry name" value="Metallo-hydrolase/oxidoreductase"/>
    <property type="match status" value="1"/>
</dbReference>
<keyword evidence="7" id="KW-1185">Reference proteome</keyword>
<dbReference type="Gene3D" id="3.60.15.10">
    <property type="entry name" value="Ribonuclease Z/Hydroxyacylglutathione hydrolase-like"/>
    <property type="match status" value="1"/>
</dbReference>
<comment type="caution">
    <text evidence="6">The sequence shown here is derived from an EMBL/GenBank/DDBJ whole genome shotgun (WGS) entry which is preliminary data.</text>
</comment>
<dbReference type="Proteomes" id="UP001595989">
    <property type="component" value="Unassembled WGS sequence"/>
</dbReference>
<evidence type="ECO:0000313" key="7">
    <source>
        <dbReference type="Proteomes" id="UP001595989"/>
    </source>
</evidence>
<comment type="cofactor">
    <cofactor evidence="1">
        <name>Zn(2+)</name>
        <dbReference type="ChEBI" id="CHEBI:29105"/>
    </cofactor>
</comment>
<dbReference type="InterPro" id="IPR036866">
    <property type="entry name" value="RibonucZ/Hydroxyglut_hydro"/>
</dbReference>
<dbReference type="PANTHER" id="PTHR46233:SF3">
    <property type="entry name" value="HYDROXYACYLGLUTATHIONE HYDROLASE GLOC"/>
    <property type="match status" value="1"/>
</dbReference>
<dbReference type="CDD" id="cd06262">
    <property type="entry name" value="metallo-hydrolase-like_MBL-fold"/>
    <property type="match status" value="1"/>
</dbReference>
<dbReference type="InterPro" id="IPR001279">
    <property type="entry name" value="Metallo-B-lactamas"/>
</dbReference>
<evidence type="ECO:0000256" key="1">
    <source>
        <dbReference type="ARBA" id="ARBA00001947"/>
    </source>
</evidence>
<dbReference type="PANTHER" id="PTHR46233">
    <property type="entry name" value="HYDROXYACYLGLUTATHIONE HYDROLASE GLOC"/>
    <property type="match status" value="1"/>
</dbReference>
<evidence type="ECO:0000313" key="6">
    <source>
        <dbReference type="EMBL" id="MFC4558806.1"/>
    </source>
</evidence>
<dbReference type="InterPro" id="IPR051453">
    <property type="entry name" value="MBL_Glyoxalase_II"/>
</dbReference>
<dbReference type="SMART" id="SM00849">
    <property type="entry name" value="Lactamase_B"/>
    <property type="match status" value="1"/>
</dbReference>
<keyword evidence="2" id="KW-0479">Metal-binding</keyword>
<feature type="domain" description="Metallo-beta-lactamase" evidence="5">
    <location>
        <begin position="12"/>
        <end position="190"/>
    </location>
</feature>
<keyword evidence="3" id="KW-0378">Hydrolase</keyword>
<dbReference type="RefSeq" id="WP_390296020.1">
    <property type="nucleotide sequence ID" value="NZ_JBHSFU010000006.1"/>
</dbReference>
<dbReference type="EMBL" id="JBHSFU010000006">
    <property type="protein sequence ID" value="MFC4558806.1"/>
    <property type="molecule type" value="Genomic_DNA"/>
</dbReference>
<evidence type="ECO:0000256" key="4">
    <source>
        <dbReference type="ARBA" id="ARBA00022833"/>
    </source>
</evidence>
<evidence type="ECO:0000256" key="2">
    <source>
        <dbReference type="ARBA" id="ARBA00022723"/>
    </source>
</evidence>
<organism evidence="6 7">
    <name type="scientific">Virgibacillus kekensis</name>
    <dbReference type="NCBI Taxonomy" id="202261"/>
    <lineage>
        <taxon>Bacteria</taxon>
        <taxon>Bacillati</taxon>
        <taxon>Bacillota</taxon>
        <taxon>Bacilli</taxon>
        <taxon>Bacillales</taxon>
        <taxon>Bacillaceae</taxon>
        <taxon>Virgibacillus</taxon>
    </lineage>
</organism>
<evidence type="ECO:0000259" key="5">
    <source>
        <dbReference type="SMART" id="SM00849"/>
    </source>
</evidence>
<keyword evidence="4" id="KW-0862">Zinc</keyword>
<dbReference type="Pfam" id="PF00753">
    <property type="entry name" value="Lactamase_B"/>
    <property type="match status" value="1"/>
</dbReference>
<name>A0ABV9DJ81_9BACI</name>
<reference evidence="7" key="1">
    <citation type="journal article" date="2019" name="Int. J. Syst. Evol. Microbiol.">
        <title>The Global Catalogue of Microorganisms (GCM) 10K type strain sequencing project: providing services to taxonomists for standard genome sequencing and annotation.</title>
        <authorList>
            <consortium name="The Broad Institute Genomics Platform"/>
            <consortium name="The Broad Institute Genome Sequencing Center for Infectious Disease"/>
            <person name="Wu L."/>
            <person name="Ma J."/>
        </authorList>
    </citation>
    <scope>NUCLEOTIDE SEQUENCE [LARGE SCALE GENOMIC DNA]</scope>
    <source>
        <strain evidence="7">CGMCC 4.7426</strain>
    </source>
</reference>
<protein>
    <submittedName>
        <fullName evidence="6">MBL fold metallo-hydrolase</fullName>
    </submittedName>
</protein>
<sequence>MIFKSMPLGPLGTNCYIVHNEKKEALIIDPGGEPEKIINYVEEEQLLPQVILLTHAHFDHIGAVHEVRNYYHLDVYLNQRESDWLENPQQNGSTLFMGEEIRTDAPDHLLKPGKLEFGSISMEAVHTPGHSPGSMTFIFAEDAQIISGDVLFNQGIGRTDLPGGNFSQLEASIRDSLYVLPDNYIVHPGHGPKTTIGDEKRNNPFVPE</sequence>
<proteinExistence type="predicted"/>
<gene>
    <name evidence="6" type="ORF">ACFO3D_11350</name>
</gene>
<accession>A0ABV9DJ81</accession>